<keyword evidence="2" id="KW-1185">Reference proteome</keyword>
<evidence type="ECO:0000313" key="1">
    <source>
        <dbReference type="EMBL" id="BDG10748.1"/>
    </source>
</evidence>
<proteinExistence type="predicted"/>
<organism evidence="1 2">
    <name type="scientific">Anaeromyxobacter paludicola</name>
    <dbReference type="NCBI Taxonomy" id="2918171"/>
    <lineage>
        <taxon>Bacteria</taxon>
        <taxon>Pseudomonadati</taxon>
        <taxon>Myxococcota</taxon>
        <taxon>Myxococcia</taxon>
        <taxon>Myxococcales</taxon>
        <taxon>Cystobacterineae</taxon>
        <taxon>Anaeromyxobacteraceae</taxon>
        <taxon>Anaeromyxobacter</taxon>
    </lineage>
</organism>
<name>A0ABN6NBV8_9BACT</name>
<sequence length="35" mass="3671">MADLAEAAGVSLLRDLGGHAGIEPFVREGYELVTL</sequence>
<protein>
    <submittedName>
        <fullName evidence="1">Uncharacterized protein</fullName>
    </submittedName>
</protein>
<dbReference type="Proteomes" id="UP001162734">
    <property type="component" value="Chromosome"/>
</dbReference>
<gene>
    <name evidence="1" type="ORF">AMPC_38610</name>
</gene>
<dbReference type="EMBL" id="AP025592">
    <property type="protein sequence ID" value="BDG10748.1"/>
    <property type="molecule type" value="Genomic_DNA"/>
</dbReference>
<evidence type="ECO:0000313" key="2">
    <source>
        <dbReference type="Proteomes" id="UP001162734"/>
    </source>
</evidence>
<accession>A0ABN6NBV8</accession>
<reference evidence="2" key="1">
    <citation type="journal article" date="2022" name="Int. J. Syst. Evol. Microbiol.">
        <title>Anaeromyxobacter oryzae sp. nov., Anaeromyxobacter diazotrophicus sp. nov. and Anaeromyxobacter paludicola sp. nov., isolated from paddy soils.</title>
        <authorList>
            <person name="Itoh H."/>
            <person name="Xu Z."/>
            <person name="Mise K."/>
            <person name="Masuda Y."/>
            <person name="Ushijima N."/>
            <person name="Hayakawa C."/>
            <person name="Shiratori Y."/>
            <person name="Senoo K."/>
        </authorList>
    </citation>
    <scope>NUCLEOTIDE SEQUENCE [LARGE SCALE GENOMIC DNA]</scope>
    <source>
        <strain evidence="2">Red630</strain>
    </source>
</reference>